<comment type="caution">
    <text evidence="2">The sequence shown here is derived from an EMBL/GenBank/DDBJ whole genome shotgun (WGS) entry which is preliminary data.</text>
</comment>
<dbReference type="Proteomes" id="UP001443914">
    <property type="component" value="Unassembled WGS sequence"/>
</dbReference>
<keyword evidence="3" id="KW-1185">Reference proteome</keyword>
<name>A0AAW1LHA5_SAPOF</name>
<feature type="compositionally biased region" description="Polar residues" evidence="1">
    <location>
        <begin position="167"/>
        <end position="182"/>
    </location>
</feature>
<protein>
    <submittedName>
        <fullName evidence="2">Uncharacterized protein</fullName>
    </submittedName>
</protein>
<dbReference type="EMBL" id="JBDFQZ010000004">
    <property type="protein sequence ID" value="KAK9732616.1"/>
    <property type="molecule type" value="Genomic_DNA"/>
</dbReference>
<sequence length="182" mass="20651">MFSHKPSIVFVMNRTFSFNGEMDREKPLQSAGICHRLFFFIMKSLTSQAAKPVILGPLVIHQQTQSLNGCCFDSEGMISIGIEDETRALLDNKRDGCRQEERKGTGEIGTKTKNPRKMVSIKDEPEIICSPNKRRRKNERQMLGIEGDVRPLKSILKVGSKLRENSPQKTSPNSTNNTIMYY</sequence>
<feature type="region of interest" description="Disordered" evidence="1">
    <location>
        <begin position="162"/>
        <end position="182"/>
    </location>
</feature>
<accession>A0AAW1LHA5</accession>
<reference evidence="2" key="1">
    <citation type="submission" date="2024-03" db="EMBL/GenBank/DDBJ databases">
        <title>WGS assembly of Saponaria officinalis var. Norfolk2.</title>
        <authorList>
            <person name="Jenkins J."/>
            <person name="Shu S."/>
            <person name="Grimwood J."/>
            <person name="Barry K."/>
            <person name="Goodstein D."/>
            <person name="Schmutz J."/>
            <person name="Leebens-Mack J."/>
            <person name="Osbourn A."/>
        </authorList>
    </citation>
    <scope>NUCLEOTIDE SEQUENCE [LARGE SCALE GENOMIC DNA]</scope>
    <source>
        <strain evidence="2">JIC</strain>
    </source>
</reference>
<organism evidence="2 3">
    <name type="scientific">Saponaria officinalis</name>
    <name type="common">Common soapwort</name>
    <name type="synonym">Lychnis saponaria</name>
    <dbReference type="NCBI Taxonomy" id="3572"/>
    <lineage>
        <taxon>Eukaryota</taxon>
        <taxon>Viridiplantae</taxon>
        <taxon>Streptophyta</taxon>
        <taxon>Embryophyta</taxon>
        <taxon>Tracheophyta</taxon>
        <taxon>Spermatophyta</taxon>
        <taxon>Magnoliopsida</taxon>
        <taxon>eudicotyledons</taxon>
        <taxon>Gunneridae</taxon>
        <taxon>Pentapetalae</taxon>
        <taxon>Caryophyllales</taxon>
        <taxon>Caryophyllaceae</taxon>
        <taxon>Caryophylleae</taxon>
        <taxon>Saponaria</taxon>
    </lineage>
</organism>
<evidence type="ECO:0000313" key="2">
    <source>
        <dbReference type="EMBL" id="KAK9732616.1"/>
    </source>
</evidence>
<dbReference type="AlphaFoldDB" id="A0AAW1LHA5"/>
<evidence type="ECO:0000256" key="1">
    <source>
        <dbReference type="SAM" id="MobiDB-lite"/>
    </source>
</evidence>
<evidence type="ECO:0000313" key="3">
    <source>
        <dbReference type="Proteomes" id="UP001443914"/>
    </source>
</evidence>
<gene>
    <name evidence="2" type="ORF">RND81_04G010500</name>
</gene>
<proteinExistence type="predicted"/>